<dbReference type="GO" id="GO:0016301">
    <property type="term" value="F:kinase activity"/>
    <property type="evidence" value="ECO:0007669"/>
    <property type="project" value="UniProtKB-KW"/>
</dbReference>
<gene>
    <name evidence="9" type="ORF">POL72_21470</name>
</gene>
<reference evidence="9 10" key="1">
    <citation type="submission" date="2023-01" db="EMBL/GenBank/DDBJ databases">
        <title>Minimal conservation of predation-associated metabolite biosynthetic gene clusters underscores biosynthetic potential of Myxococcota including descriptions for ten novel species: Archangium lansinium sp. nov., Myxococcus landrumus sp. nov., Nannocystis bai.</title>
        <authorList>
            <person name="Ahearne A."/>
            <person name="Stevens C."/>
            <person name="Dowd S."/>
        </authorList>
    </citation>
    <scope>NUCLEOTIDE SEQUENCE [LARGE SCALE GENOMIC DNA]</scope>
    <source>
        <strain evidence="9 10">WIWO2</strain>
    </source>
</reference>
<dbReference type="Gene3D" id="1.10.510.10">
    <property type="entry name" value="Transferase(Phosphotransferase) domain 1"/>
    <property type="match status" value="1"/>
</dbReference>
<evidence type="ECO:0000313" key="10">
    <source>
        <dbReference type="Proteomes" id="UP001217485"/>
    </source>
</evidence>
<keyword evidence="3 9" id="KW-0418">Kinase</keyword>
<organism evidence="9 10">
    <name type="scientific">Sorangium atrum</name>
    <dbReference type="NCBI Taxonomy" id="2995308"/>
    <lineage>
        <taxon>Bacteria</taxon>
        <taxon>Pseudomonadati</taxon>
        <taxon>Myxococcota</taxon>
        <taxon>Polyangia</taxon>
        <taxon>Polyangiales</taxon>
        <taxon>Polyangiaceae</taxon>
        <taxon>Sorangium</taxon>
    </lineage>
</organism>
<feature type="transmembrane region" description="Helical" evidence="7">
    <location>
        <begin position="482"/>
        <end position="505"/>
    </location>
</feature>
<dbReference type="PANTHER" id="PTHR43289">
    <property type="entry name" value="MITOGEN-ACTIVATED PROTEIN KINASE KINASE KINASE 20-RELATED"/>
    <property type="match status" value="1"/>
</dbReference>
<evidence type="ECO:0000256" key="1">
    <source>
        <dbReference type="ARBA" id="ARBA00022679"/>
    </source>
</evidence>
<comment type="caution">
    <text evidence="9">The sequence shown here is derived from an EMBL/GenBank/DDBJ whole genome shotgun (WGS) entry which is preliminary data.</text>
</comment>
<evidence type="ECO:0000259" key="8">
    <source>
        <dbReference type="PROSITE" id="PS50011"/>
    </source>
</evidence>
<dbReference type="InterPro" id="IPR017441">
    <property type="entry name" value="Protein_kinase_ATP_BS"/>
</dbReference>
<dbReference type="Proteomes" id="UP001217485">
    <property type="component" value="Unassembled WGS sequence"/>
</dbReference>
<dbReference type="PANTHER" id="PTHR43289:SF6">
    <property type="entry name" value="SERINE_THREONINE-PROTEIN KINASE NEKL-3"/>
    <property type="match status" value="1"/>
</dbReference>
<keyword evidence="4 5" id="KW-0067">ATP-binding</keyword>
<dbReference type="InterPro" id="IPR011009">
    <property type="entry name" value="Kinase-like_dom_sf"/>
</dbReference>
<dbReference type="SUPFAM" id="SSF56112">
    <property type="entry name" value="Protein kinase-like (PK-like)"/>
    <property type="match status" value="1"/>
</dbReference>
<dbReference type="RefSeq" id="WP_272097369.1">
    <property type="nucleotide sequence ID" value="NZ_JAQNDK010000002.1"/>
</dbReference>
<keyword evidence="1" id="KW-0808">Transferase</keyword>
<keyword evidence="10" id="KW-1185">Reference proteome</keyword>
<keyword evidence="2 5" id="KW-0547">Nucleotide-binding</keyword>
<dbReference type="PROSITE" id="PS00107">
    <property type="entry name" value="PROTEIN_KINASE_ATP"/>
    <property type="match status" value="1"/>
</dbReference>
<keyword evidence="7" id="KW-1133">Transmembrane helix</keyword>
<feature type="compositionally biased region" description="Low complexity" evidence="6">
    <location>
        <begin position="560"/>
        <end position="619"/>
    </location>
</feature>
<keyword evidence="7" id="KW-0812">Transmembrane</keyword>
<dbReference type="PROSITE" id="PS00108">
    <property type="entry name" value="PROTEIN_KINASE_ST"/>
    <property type="match status" value="1"/>
</dbReference>
<feature type="binding site" evidence="5">
    <location>
        <position position="53"/>
    </location>
    <ligand>
        <name>ATP</name>
        <dbReference type="ChEBI" id="CHEBI:30616"/>
    </ligand>
</feature>
<feature type="region of interest" description="Disordered" evidence="6">
    <location>
        <begin position="511"/>
        <end position="638"/>
    </location>
</feature>
<feature type="domain" description="Protein kinase" evidence="8">
    <location>
        <begin position="24"/>
        <end position="292"/>
    </location>
</feature>
<feature type="compositionally biased region" description="Polar residues" evidence="6">
    <location>
        <begin position="320"/>
        <end position="336"/>
    </location>
</feature>
<feature type="compositionally biased region" description="Low complexity" evidence="6">
    <location>
        <begin position="516"/>
        <end position="532"/>
    </location>
</feature>
<evidence type="ECO:0000256" key="5">
    <source>
        <dbReference type="PROSITE-ProRule" id="PRU10141"/>
    </source>
</evidence>
<dbReference type="Gene3D" id="3.30.200.20">
    <property type="entry name" value="Phosphorylase Kinase, domain 1"/>
    <property type="match status" value="1"/>
</dbReference>
<feature type="region of interest" description="Disordered" evidence="6">
    <location>
        <begin position="315"/>
        <end position="449"/>
    </location>
</feature>
<evidence type="ECO:0000256" key="6">
    <source>
        <dbReference type="SAM" id="MobiDB-lite"/>
    </source>
</evidence>
<dbReference type="EMBL" id="JAQNDK010000002">
    <property type="protein sequence ID" value="MDC0680327.1"/>
    <property type="molecule type" value="Genomic_DNA"/>
</dbReference>
<dbReference type="Pfam" id="PF00069">
    <property type="entry name" value="Pkinase"/>
    <property type="match status" value="1"/>
</dbReference>
<evidence type="ECO:0000256" key="7">
    <source>
        <dbReference type="SAM" id="Phobius"/>
    </source>
</evidence>
<sequence>MSGSETKQPSLPPVEPGTVLAGKYRVERVIGQGGMGVVVEARHVVLDERVALKFLLPEFTLHPEGSARFLREAKAGMKIKSEHVARVSDVGTLENGAPYMVMEFLIGSDLARLLRDQGVLGVEDAIDYIAQGSEAIVEAHGLGIVHRDLKPANLFLTARVDGSPLVKVLDFGISKMATGAVDVLTGTDAALGSALYMSPEQMRQTRSVDHRTDIYALGVSLYELLAGRQPYYAETLPQLCAEVLTGTPTPLREIRPDVPAALAAVLEKAYAREREHRHASVAELVVSLAPFAPARTYPTLARIARMGGLSLHAAIPGGQRASQPSFPGGQRASQPSFPAVDSRLPGPAAREPSWPELASHPAGQRDTAQPRPPTPLPHGTPFSQAPSPIAHAATPYPHPSSPFSHSPSPGNGAFGPRPAEDGRPSPIPPNGFPAPTPQQQIVPGPYSAPMSSRAAATFASSTHLGISSDGRRIPGLSVSPSAILAIALISATLLLGLIVGSVYVLRRGGADRTEGTAAAPTVAVSTTETAAPAPAPTPEQPAPAAATTTPDGPTIRPTGAAADAATTADATAASASAAASSPASNAAAAASSPAASPRTAPTAARGGAPAGRTTPAARPSQAATTQRPPKGIDLNDPH</sequence>
<accession>A0ABT5C1N1</accession>
<evidence type="ECO:0000313" key="9">
    <source>
        <dbReference type="EMBL" id="MDC0680327.1"/>
    </source>
</evidence>
<dbReference type="InterPro" id="IPR000719">
    <property type="entry name" value="Prot_kinase_dom"/>
</dbReference>
<name>A0ABT5C1N1_9BACT</name>
<dbReference type="SMART" id="SM00220">
    <property type="entry name" value="S_TKc"/>
    <property type="match status" value="1"/>
</dbReference>
<evidence type="ECO:0000256" key="4">
    <source>
        <dbReference type="ARBA" id="ARBA00022840"/>
    </source>
</evidence>
<protein>
    <submittedName>
        <fullName evidence="9">Protein kinase</fullName>
    </submittedName>
</protein>
<dbReference type="InterPro" id="IPR008271">
    <property type="entry name" value="Ser/Thr_kinase_AS"/>
</dbReference>
<feature type="compositionally biased region" description="Pro residues" evidence="6">
    <location>
        <begin position="425"/>
        <end position="436"/>
    </location>
</feature>
<proteinExistence type="predicted"/>
<keyword evidence="7" id="KW-0472">Membrane</keyword>
<dbReference type="CDD" id="cd14014">
    <property type="entry name" value="STKc_PknB_like"/>
    <property type="match status" value="1"/>
</dbReference>
<dbReference type="PROSITE" id="PS50011">
    <property type="entry name" value="PROTEIN_KINASE_DOM"/>
    <property type="match status" value="1"/>
</dbReference>
<dbReference type="PRINTS" id="PR01217">
    <property type="entry name" value="PRICHEXTENSN"/>
</dbReference>
<evidence type="ECO:0000256" key="3">
    <source>
        <dbReference type="ARBA" id="ARBA00022777"/>
    </source>
</evidence>
<evidence type="ECO:0000256" key="2">
    <source>
        <dbReference type="ARBA" id="ARBA00022741"/>
    </source>
</evidence>